<evidence type="ECO:0000256" key="14">
    <source>
        <dbReference type="PIRSR" id="PIRSR006468-1"/>
    </source>
</evidence>
<dbReference type="InterPro" id="IPR001544">
    <property type="entry name" value="Aminotrans_IV"/>
</dbReference>
<dbReference type="InterPro" id="IPR043131">
    <property type="entry name" value="BCAT-like_N"/>
</dbReference>
<keyword evidence="6 17" id="KW-0032">Aminotransferase</keyword>
<dbReference type="SUPFAM" id="SSF56752">
    <property type="entry name" value="D-aminoacid aminotransferase-like PLP-dependent enzymes"/>
    <property type="match status" value="1"/>
</dbReference>
<organism evidence="19">
    <name type="scientific">Sporolactobacillus sp. Y61</name>
    <dbReference type="NCBI Taxonomy" id="3160863"/>
    <lineage>
        <taxon>Bacteria</taxon>
        <taxon>Bacillati</taxon>
        <taxon>Bacillota</taxon>
        <taxon>Bacilli</taxon>
        <taxon>Bacillales</taxon>
        <taxon>Sporolactobacillaceae</taxon>
        <taxon>Sporolactobacillus</taxon>
    </lineage>
</organism>
<dbReference type="CDD" id="cd01557">
    <property type="entry name" value="BCAT_beta_family"/>
    <property type="match status" value="1"/>
</dbReference>
<comment type="pathway">
    <text evidence="2 18">Amino-acid biosynthesis; L-isoleucine biosynthesis; L-isoleucine from 2-oxobutanoate: step 4/4.</text>
</comment>
<dbReference type="Pfam" id="PF01063">
    <property type="entry name" value="Aminotran_4"/>
    <property type="match status" value="1"/>
</dbReference>
<keyword evidence="10 17" id="KW-0100">Branched-chain amino acid biosynthesis</keyword>
<comment type="catalytic activity">
    <reaction evidence="11 17">
        <text>L-valine + 2-oxoglutarate = 3-methyl-2-oxobutanoate + L-glutamate</text>
        <dbReference type="Rhea" id="RHEA:24813"/>
        <dbReference type="ChEBI" id="CHEBI:11851"/>
        <dbReference type="ChEBI" id="CHEBI:16810"/>
        <dbReference type="ChEBI" id="CHEBI:29985"/>
        <dbReference type="ChEBI" id="CHEBI:57762"/>
        <dbReference type="EC" id="2.6.1.42"/>
    </reaction>
</comment>
<evidence type="ECO:0000256" key="18">
    <source>
        <dbReference type="RuleBase" id="RU004519"/>
    </source>
</evidence>
<evidence type="ECO:0000256" key="16">
    <source>
        <dbReference type="RuleBase" id="RU004516"/>
    </source>
</evidence>
<evidence type="ECO:0000256" key="3">
    <source>
        <dbReference type="ARBA" id="ARBA00004931"/>
    </source>
</evidence>
<dbReference type="GO" id="GO:0009082">
    <property type="term" value="P:branched-chain amino acid biosynthetic process"/>
    <property type="evidence" value="ECO:0007669"/>
    <property type="project" value="UniProtKB-KW"/>
</dbReference>
<evidence type="ECO:0000256" key="2">
    <source>
        <dbReference type="ARBA" id="ARBA00004824"/>
    </source>
</evidence>
<feature type="modified residue" description="N6-(pyridoxal phosphate)lysine" evidence="14">
    <location>
        <position position="196"/>
    </location>
</feature>
<dbReference type="PROSITE" id="PS00770">
    <property type="entry name" value="AA_TRANSFER_CLASS_4"/>
    <property type="match status" value="1"/>
</dbReference>
<evidence type="ECO:0000313" key="19">
    <source>
        <dbReference type="EMBL" id="XCJ17766.1"/>
    </source>
</evidence>
<comment type="catalytic activity">
    <reaction evidence="13 17">
        <text>L-leucine + 2-oxoglutarate = 4-methyl-2-oxopentanoate + L-glutamate</text>
        <dbReference type="Rhea" id="RHEA:18321"/>
        <dbReference type="ChEBI" id="CHEBI:16810"/>
        <dbReference type="ChEBI" id="CHEBI:17865"/>
        <dbReference type="ChEBI" id="CHEBI:29985"/>
        <dbReference type="ChEBI" id="CHEBI:57427"/>
        <dbReference type="EC" id="2.6.1.42"/>
    </reaction>
</comment>
<dbReference type="InterPro" id="IPR005786">
    <property type="entry name" value="B_amino_transII"/>
</dbReference>
<accession>A0AAU8IIH6</accession>
<dbReference type="Gene3D" id="3.20.10.10">
    <property type="entry name" value="D-amino Acid Aminotransferase, subunit A, domain 2"/>
    <property type="match status" value="1"/>
</dbReference>
<reference evidence="19" key="1">
    <citation type="submission" date="2024-06" db="EMBL/GenBank/DDBJ databases">
        <authorList>
            <person name="Fan A."/>
            <person name="Zhang F.Y."/>
            <person name="Zhang L."/>
        </authorList>
    </citation>
    <scope>NUCLEOTIDE SEQUENCE</scope>
    <source>
        <strain evidence="19">Y61</strain>
    </source>
</reference>
<dbReference type="InterPro" id="IPR018300">
    <property type="entry name" value="Aminotrans_IV_CS"/>
</dbReference>
<keyword evidence="8 17" id="KW-0808">Transferase</keyword>
<evidence type="ECO:0000256" key="11">
    <source>
        <dbReference type="ARBA" id="ARBA00048212"/>
    </source>
</evidence>
<comment type="pathway">
    <text evidence="4 18">Amino-acid biosynthesis; L-leucine biosynthesis; L-leucine from 3-methyl-2-oxobutanoate: step 4/4.</text>
</comment>
<name>A0AAU8IIH6_9BACL</name>
<dbReference type="AlphaFoldDB" id="A0AAU8IIH6"/>
<evidence type="ECO:0000256" key="15">
    <source>
        <dbReference type="RuleBase" id="RU004106"/>
    </source>
</evidence>
<evidence type="ECO:0000256" key="17">
    <source>
        <dbReference type="RuleBase" id="RU004517"/>
    </source>
</evidence>
<keyword evidence="9 16" id="KW-0663">Pyridoxal phosphate</keyword>
<dbReference type="PANTHER" id="PTHR11825">
    <property type="entry name" value="SUBGROUP IIII AMINOTRANSFERASE"/>
    <property type="match status" value="1"/>
</dbReference>
<dbReference type="NCBIfam" id="NF009897">
    <property type="entry name" value="PRK13357.1"/>
    <property type="match status" value="1"/>
</dbReference>
<dbReference type="GO" id="GO:0004084">
    <property type="term" value="F:branched-chain-amino-acid transaminase activity"/>
    <property type="evidence" value="ECO:0007669"/>
    <property type="project" value="UniProtKB-EC"/>
</dbReference>
<dbReference type="EC" id="2.6.1.42" evidence="17"/>
<evidence type="ECO:0000256" key="6">
    <source>
        <dbReference type="ARBA" id="ARBA00022576"/>
    </source>
</evidence>
<proteinExistence type="inferred from homology"/>
<dbReference type="PANTHER" id="PTHR11825:SF44">
    <property type="entry name" value="BRANCHED-CHAIN-AMINO-ACID AMINOTRANSFERASE"/>
    <property type="match status" value="1"/>
</dbReference>
<dbReference type="EMBL" id="CP159510">
    <property type="protein sequence ID" value="XCJ17766.1"/>
    <property type="molecule type" value="Genomic_DNA"/>
</dbReference>
<dbReference type="InterPro" id="IPR033939">
    <property type="entry name" value="BCAT_family"/>
</dbReference>
<protein>
    <recommendedName>
        <fullName evidence="17">Branched-chain-amino-acid aminotransferase</fullName>
        <ecNumber evidence="17">2.6.1.42</ecNumber>
    </recommendedName>
</protein>
<evidence type="ECO:0000256" key="8">
    <source>
        <dbReference type="ARBA" id="ARBA00022679"/>
    </source>
</evidence>
<dbReference type="Gene3D" id="3.30.470.10">
    <property type="match status" value="1"/>
</dbReference>
<dbReference type="InterPro" id="IPR043132">
    <property type="entry name" value="BCAT-like_C"/>
</dbReference>
<sequence>MGQQITFQKADQLKVKPEPDNLGFGQYFTDYMFEMDYAADKGWYNPRIVPYGPVKLDPAATIFHYGQEVFEGLKAYRAEDGRVFLFRPDRNMKRMNQSCARLDIPEIDEKFVIQAIKKLVALEADWIPVKPGQSLYIRPFIIGTEPFLGVHPSGTYKLFIILSPVGSYFNHSIDPVRIYVEDEYVRAVRGGVGFAKTSGNYAASLKAQSKAEELGFDQVLWLDGVEHKYIEEVGSMNIFFRIGGEVWTPELNGSILPGVTRDSVLRLLKEWDIPVRERKISVKKLFKKAEKQQLKEVFGTGTAAVISPVGFLKWEDRVIKVSDGKTGKLSKKLYDALTGIQTGRLKDKFGWTQEVKIREEEKKEPEETKEPVTE</sequence>
<comment type="similarity">
    <text evidence="5 15">Belongs to the class-IV pyridoxal-phosphate-dependent aminotransferase family.</text>
</comment>
<keyword evidence="7 17" id="KW-0028">Amino-acid biosynthesis</keyword>
<evidence type="ECO:0000256" key="9">
    <source>
        <dbReference type="ARBA" id="ARBA00022898"/>
    </source>
</evidence>
<evidence type="ECO:0000256" key="10">
    <source>
        <dbReference type="ARBA" id="ARBA00023304"/>
    </source>
</evidence>
<dbReference type="PIRSF" id="PIRSF006468">
    <property type="entry name" value="BCAT1"/>
    <property type="match status" value="1"/>
</dbReference>
<dbReference type="NCBIfam" id="TIGR01123">
    <property type="entry name" value="ilvE_II"/>
    <property type="match status" value="1"/>
</dbReference>
<gene>
    <name evidence="19" type="ORF">ABNN70_04600</name>
</gene>
<evidence type="ECO:0000256" key="12">
    <source>
        <dbReference type="ARBA" id="ARBA00048798"/>
    </source>
</evidence>
<comment type="cofactor">
    <cofactor evidence="1 16">
        <name>pyridoxal 5'-phosphate</name>
        <dbReference type="ChEBI" id="CHEBI:597326"/>
    </cofactor>
</comment>
<evidence type="ECO:0000256" key="5">
    <source>
        <dbReference type="ARBA" id="ARBA00009320"/>
    </source>
</evidence>
<evidence type="ECO:0000256" key="13">
    <source>
        <dbReference type="ARBA" id="ARBA00049229"/>
    </source>
</evidence>
<evidence type="ECO:0000256" key="1">
    <source>
        <dbReference type="ARBA" id="ARBA00001933"/>
    </source>
</evidence>
<dbReference type="GO" id="GO:0008652">
    <property type="term" value="P:amino acid biosynthetic process"/>
    <property type="evidence" value="ECO:0007669"/>
    <property type="project" value="UniProtKB-KW"/>
</dbReference>
<comment type="catalytic activity">
    <reaction evidence="12 17">
        <text>L-isoleucine + 2-oxoglutarate = (S)-3-methyl-2-oxopentanoate + L-glutamate</text>
        <dbReference type="Rhea" id="RHEA:24801"/>
        <dbReference type="ChEBI" id="CHEBI:16810"/>
        <dbReference type="ChEBI" id="CHEBI:29985"/>
        <dbReference type="ChEBI" id="CHEBI:35146"/>
        <dbReference type="ChEBI" id="CHEBI:58045"/>
        <dbReference type="EC" id="2.6.1.42"/>
    </reaction>
</comment>
<dbReference type="RefSeq" id="WP_353948879.1">
    <property type="nucleotide sequence ID" value="NZ_CP159510.1"/>
</dbReference>
<evidence type="ECO:0000256" key="7">
    <source>
        <dbReference type="ARBA" id="ARBA00022605"/>
    </source>
</evidence>
<dbReference type="InterPro" id="IPR036038">
    <property type="entry name" value="Aminotransferase-like"/>
</dbReference>
<comment type="pathway">
    <text evidence="3 18">Amino-acid biosynthesis; L-valine biosynthesis; L-valine from pyruvate: step 4/4.</text>
</comment>
<evidence type="ECO:0000256" key="4">
    <source>
        <dbReference type="ARBA" id="ARBA00005072"/>
    </source>
</evidence>